<keyword evidence="11" id="KW-0411">Iron-sulfur</keyword>
<dbReference type="CDD" id="cd03431">
    <property type="entry name" value="NUDIX_DNA_Glycosylase_C-MutY"/>
    <property type="match status" value="1"/>
</dbReference>
<sequence length="346" mass="40581">MSFNSLILIWFDKNKRNLPWRDQFDPYKIWLSEIILQQTRIAQGTGYYNRFVENYPTLKSLAEADEQMILKLWQGLGYYSRARNLHFTANYINSELNGEFPSNFLELKKLKGIGDYTAAAIASIAFNEPVPAIDGNVFRVFARYFNIELDISQPKTKTYFFNLGKEIIDQKRPGDFNQAVMELGATICTPTNPDCMNCPVNQSCEALAKKKVSELPIKSKKLKVTHRFLHFLDISNGDQVLIKKRTEKDVWLNLYNFPIIELPTEESFPSKFQEFNTTKPFRLMKEEVHLLSHQKLHISFWKANVDQEEFIRLQKEFNSEIISIEEIHQYPYPKPMEKYLDSEYPN</sequence>
<proteinExistence type="inferred from homology"/>
<evidence type="ECO:0000256" key="8">
    <source>
        <dbReference type="ARBA" id="ARBA00022763"/>
    </source>
</evidence>
<dbReference type="GO" id="GO:0016798">
    <property type="term" value="F:hydrolase activity, acting on glycosyl bonds"/>
    <property type="evidence" value="ECO:0007669"/>
    <property type="project" value="UniProtKB-KW"/>
</dbReference>
<dbReference type="InterPro" id="IPR015797">
    <property type="entry name" value="NUDIX_hydrolase-like_dom_sf"/>
</dbReference>
<evidence type="ECO:0000256" key="12">
    <source>
        <dbReference type="ARBA" id="ARBA00023204"/>
    </source>
</evidence>
<dbReference type="Proteomes" id="UP001549146">
    <property type="component" value="Unassembled WGS sequence"/>
</dbReference>
<dbReference type="Pfam" id="PF00730">
    <property type="entry name" value="HhH-GPD"/>
    <property type="match status" value="1"/>
</dbReference>
<evidence type="ECO:0000256" key="11">
    <source>
        <dbReference type="ARBA" id="ARBA00023014"/>
    </source>
</evidence>
<comment type="caution">
    <text evidence="16">The sequence shown here is derived from an EMBL/GenBank/DDBJ whole genome shotgun (WGS) entry which is preliminary data.</text>
</comment>
<evidence type="ECO:0000256" key="9">
    <source>
        <dbReference type="ARBA" id="ARBA00022801"/>
    </source>
</evidence>
<keyword evidence="8 14" id="KW-0227">DNA damage</keyword>
<dbReference type="SUPFAM" id="SSF48150">
    <property type="entry name" value="DNA-glycosylase"/>
    <property type="match status" value="1"/>
</dbReference>
<keyword evidence="10 14" id="KW-0408">Iron</keyword>
<keyword evidence="12" id="KW-0234">DNA repair</keyword>
<evidence type="ECO:0000256" key="3">
    <source>
        <dbReference type="ARBA" id="ARBA00008343"/>
    </source>
</evidence>
<evidence type="ECO:0000256" key="1">
    <source>
        <dbReference type="ARBA" id="ARBA00000843"/>
    </source>
</evidence>
<dbReference type="EC" id="3.2.2.31" evidence="4 14"/>
<dbReference type="InterPro" id="IPR029119">
    <property type="entry name" value="MutY_C"/>
</dbReference>
<dbReference type="InterPro" id="IPR023170">
    <property type="entry name" value="HhH_base_excis_C"/>
</dbReference>
<evidence type="ECO:0000256" key="6">
    <source>
        <dbReference type="ARBA" id="ARBA00022485"/>
    </source>
</evidence>
<dbReference type="Gene3D" id="1.10.1670.10">
    <property type="entry name" value="Helix-hairpin-Helix base-excision DNA repair enzymes (C-terminal)"/>
    <property type="match status" value="1"/>
</dbReference>
<comment type="function">
    <text evidence="2">Adenine glycosylase active on G-A mispairs. MutY also corrects error-prone DNA synthesis past GO lesions which are due to the oxidatively damaged form of guanine: 7,8-dihydro-8-oxoguanine (8-oxo-dGTP).</text>
</comment>
<dbReference type="InterPro" id="IPR011257">
    <property type="entry name" value="DNA_glycosylase"/>
</dbReference>
<dbReference type="PANTHER" id="PTHR42944:SF1">
    <property type="entry name" value="ADENINE DNA GLYCOSYLASE"/>
    <property type="match status" value="1"/>
</dbReference>
<protein>
    <recommendedName>
        <fullName evidence="5 14">Adenine DNA glycosylase</fullName>
        <ecNumber evidence="4 14">3.2.2.31</ecNumber>
    </recommendedName>
</protein>
<evidence type="ECO:0000259" key="15">
    <source>
        <dbReference type="SMART" id="SM00478"/>
    </source>
</evidence>
<dbReference type="EMBL" id="JBEPMO010000004">
    <property type="protein sequence ID" value="MET3731462.1"/>
    <property type="molecule type" value="Genomic_DNA"/>
</dbReference>
<comment type="catalytic activity">
    <reaction evidence="1 14">
        <text>Hydrolyzes free adenine bases from 7,8-dihydro-8-oxoguanine:adenine mismatched double-stranded DNA, leaving an apurinic site.</text>
        <dbReference type="EC" id="3.2.2.31"/>
    </reaction>
</comment>
<organism evidence="16 17">
    <name type="scientific">Moheibacter stercoris</name>
    <dbReference type="NCBI Taxonomy" id="1628251"/>
    <lineage>
        <taxon>Bacteria</taxon>
        <taxon>Pseudomonadati</taxon>
        <taxon>Bacteroidota</taxon>
        <taxon>Flavobacteriia</taxon>
        <taxon>Flavobacteriales</taxon>
        <taxon>Weeksellaceae</taxon>
        <taxon>Moheibacter</taxon>
    </lineage>
</organism>
<comment type="cofactor">
    <cofactor evidence="14">
        <name>[4Fe-4S] cluster</name>
        <dbReference type="ChEBI" id="CHEBI:49883"/>
    </cofactor>
    <text evidence="14">Binds 1 [4Fe-4S] cluster.</text>
</comment>
<gene>
    <name evidence="16" type="ORF">ABID46_001031</name>
</gene>
<evidence type="ECO:0000313" key="16">
    <source>
        <dbReference type="EMBL" id="MET3731462.1"/>
    </source>
</evidence>
<dbReference type="InterPro" id="IPR005760">
    <property type="entry name" value="A/G_AdeGlyc_MutY"/>
</dbReference>
<dbReference type="InterPro" id="IPR003265">
    <property type="entry name" value="HhH-GPD_domain"/>
</dbReference>
<evidence type="ECO:0000256" key="14">
    <source>
        <dbReference type="RuleBase" id="RU365096"/>
    </source>
</evidence>
<dbReference type="PANTHER" id="PTHR42944">
    <property type="entry name" value="ADENINE DNA GLYCOSYLASE"/>
    <property type="match status" value="1"/>
</dbReference>
<dbReference type="InterPro" id="IPR044298">
    <property type="entry name" value="MIG/MutY"/>
</dbReference>
<evidence type="ECO:0000256" key="13">
    <source>
        <dbReference type="ARBA" id="ARBA00023295"/>
    </source>
</evidence>
<keyword evidence="17" id="KW-1185">Reference proteome</keyword>
<dbReference type="NCBIfam" id="TIGR01084">
    <property type="entry name" value="mutY"/>
    <property type="match status" value="1"/>
</dbReference>
<reference evidence="16 17" key="1">
    <citation type="submission" date="2024-06" db="EMBL/GenBank/DDBJ databases">
        <title>Genomic Encyclopedia of Type Strains, Phase IV (KMG-IV): sequencing the most valuable type-strain genomes for metagenomic binning, comparative biology and taxonomic classification.</title>
        <authorList>
            <person name="Goeker M."/>
        </authorList>
    </citation>
    <scope>NUCLEOTIDE SEQUENCE [LARGE SCALE GENOMIC DNA]</scope>
    <source>
        <strain evidence="16 17">DSM 29388</strain>
    </source>
</reference>
<dbReference type="Pfam" id="PF14815">
    <property type="entry name" value="NUDIX_4"/>
    <property type="match status" value="1"/>
</dbReference>
<evidence type="ECO:0000256" key="2">
    <source>
        <dbReference type="ARBA" id="ARBA00002933"/>
    </source>
</evidence>
<evidence type="ECO:0000256" key="7">
    <source>
        <dbReference type="ARBA" id="ARBA00022723"/>
    </source>
</evidence>
<evidence type="ECO:0000256" key="4">
    <source>
        <dbReference type="ARBA" id="ARBA00012045"/>
    </source>
</evidence>
<keyword evidence="13 14" id="KW-0326">Glycosidase</keyword>
<comment type="similarity">
    <text evidence="3 14">Belongs to the Nth/MutY family.</text>
</comment>
<keyword evidence="6" id="KW-0004">4Fe-4S</keyword>
<evidence type="ECO:0000256" key="5">
    <source>
        <dbReference type="ARBA" id="ARBA00022023"/>
    </source>
</evidence>
<dbReference type="SUPFAM" id="SSF55811">
    <property type="entry name" value="Nudix"/>
    <property type="match status" value="1"/>
</dbReference>
<name>A0ABV2LV85_9FLAO</name>
<keyword evidence="9 16" id="KW-0378">Hydrolase</keyword>
<feature type="domain" description="HhH-GPD" evidence="15">
    <location>
        <begin position="35"/>
        <end position="186"/>
    </location>
</feature>
<dbReference type="SMART" id="SM00478">
    <property type="entry name" value="ENDO3c"/>
    <property type="match status" value="1"/>
</dbReference>
<keyword evidence="7" id="KW-0479">Metal-binding</keyword>
<dbReference type="Gene3D" id="1.10.340.30">
    <property type="entry name" value="Hypothetical protein, domain 2"/>
    <property type="match status" value="1"/>
</dbReference>
<evidence type="ECO:0000256" key="10">
    <source>
        <dbReference type="ARBA" id="ARBA00023004"/>
    </source>
</evidence>
<dbReference type="Gene3D" id="3.90.79.10">
    <property type="entry name" value="Nucleoside Triphosphate Pyrophosphohydrolase"/>
    <property type="match status" value="1"/>
</dbReference>
<evidence type="ECO:0000313" key="17">
    <source>
        <dbReference type="Proteomes" id="UP001549146"/>
    </source>
</evidence>
<dbReference type="CDD" id="cd00056">
    <property type="entry name" value="ENDO3c"/>
    <property type="match status" value="1"/>
</dbReference>
<dbReference type="RefSeq" id="WP_354507759.1">
    <property type="nucleotide sequence ID" value="NZ_JBEPMO010000004.1"/>
</dbReference>
<accession>A0ABV2LV85</accession>